<evidence type="ECO:0000313" key="1">
    <source>
        <dbReference type="EMBL" id="JAD21628.1"/>
    </source>
</evidence>
<reference evidence="1" key="2">
    <citation type="journal article" date="2015" name="Data Brief">
        <title>Shoot transcriptome of the giant reed, Arundo donax.</title>
        <authorList>
            <person name="Barrero R.A."/>
            <person name="Guerrero F.D."/>
            <person name="Moolhuijzen P."/>
            <person name="Goolsby J.A."/>
            <person name="Tidwell J."/>
            <person name="Bellgard S.E."/>
            <person name="Bellgard M.I."/>
        </authorList>
    </citation>
    <scope>NUCLEOTIDE SEQUENCE</scope>
    <source>
        <tissue evidence="1">Shoot tissue taken approximately 20 cm above the soil surface</tissue>
    </source>
</reference>
<organism evidence="1">
    <name type="scientific">Arundo donax</name>
    <name type="common">Giant reed</name>
    <name type="synonym">Donax arundinaceus</name>
    <dbReference type="NCBI Taxonomy" id="35708"/>
    <lineage>
        <taxon>Eukaryota</taxon>
        <taxon>Viridiplantae</taxon>
        <taxon>Streptophyta</taxon>
        <taxon>Embryophyta</taxon>
        <taxon>Tracheophyta</taxon>
        <taxon>Spermatophyta</taxon>
        <taxon>Magnoliopsida</taxon>
        <taxon>Liliopsida</taxon>
        <taxon>Poales</taxon>
        <taxon>Poaceae</taxon>
        <taxon>PACMAD clade</taxon>
        <taxon>Arundinoideae</taxon>
        <taxon>Arundineae</taxon>
        <taxon>Arundo</taxon>
    </lineage>
</organism>
<sequence>MQALIFETAHAIGSCNSLQICVNVLNFVVYWKVEAFGRLMWVDCRFCVDLFCCCLLLCVCTE</sequence>
<proteinExistence type="predicted"/>
<dbReference type="AlphaFoldDB" id="A0A0A8Y8Q2"/>
<reference evidence="1" key="1">
    <citation type="submission" date="2014-09" db="EMBL/GenBank/DDBJ databases">
        <authorList>
            <person name="Magalhaes I.L.F."/>
            <person name="Oliveira U."/>
            <person name="Santos F.R."/>
            <person name="Vidigal T.H.D.A."/>
            <person name="Brescovit A.D."/>
            <person name="Santos A.J."/>
        </authorList>
    </citation>
    <scope>NUCLEOTIDE SEQUENCE</scope>
    <source>
        <tissue evidence="1">Shoot tissue taken approximately 20 cm above the soil surface</tissue>
    </source>
</reference>
<dbReference type="EMBL" id="GBRH01276267">
    <property type="protein sequence ID" value="JAD21628.1"/>
    <property type="molecule type" value="Transcribed_RNA"/>
</dbReference>
<protein>
    <submittedName>
        <fullName evidence="1">Uncharacterized protein</fullName>
    </submittedName>
</protein>
<accession>A0A0A8Y8Q2</accession>
<name>A0A0A8Y8Q2_ARUDO</name>